<dbReference type="PANTHER" id="PTHR35910">
    <property type="entry name" value="2EXR DOMAIN-CONTAINING PROTEIN"/>
    <property type="match status" value="1"/>
</dbReference>
<feature type="domain" description="2EXR" evidence="1">
    <location>
        <begin position="92"/>
        <end position="180"/>
    </location>
</feature>
<proteinExistence type="predicted"/>
<name>A0A9P7I7L4_9HYPO</name>
<gene>
    <name evidence="2" type="ORF">H9Q72_003017</name>
</gene>
<dbReference type="EMBL" id="JADFTT010000067">
    <property type="protein sequence ID" value="KAG5769918.1"/>
    <property type="molecule type" value="Genomic_DNA"/>
</dbReference>
<sequence length="311" mass="35873">MMPSRQPLIDFGLPLQGRNTMPSSVPNPSLGSKIYNAMISPFQKLQLFFPRVSGTLVVNLTTQDGHQLLHLKAEVGGPGKEFDTTNCATTTFHKFNKLPVELRTTIWRLSFRKPMIFRLGPSPEDAGISCTRIIFPHKPPASAQACRESQALFKGEARQLFGLNSGIYKSLWVLPSTDIVYWDKETVWKYSLLGPDEIYDVWNVAVKWPDIDESDVKLDRLLEDVREMFPDIKRLMFVMRHQPLLDTDISFIQVKDDDEMHIIWHGEWSSWGDIRRDIHEYWPEYEHEDHTVVPMMEAVEVMSVRDGTQTP</sequence>
<evidence type="ECO:0000313" key="2">
    <source>
        <dbReference type="EMBL" id="KAG5769918.1"/>
    </source>
</evidence>
<reference evidence="2" key="1">
    <citation type="journal article" date="2020" name="bioRxiv">
        <title>Historical genomics reveals the evolutionary mechanisms behind multiple outbreaks of the host-specific coffee wilt pathogen Fusarium xylarioides.</title>
        <authorList>
            <person name="Peck D."/>
            <person name="Nowell R.W."/>
            <person name="Flood J."/>
            <person name="Ryan M.J."/>
            <person name="Barraclough T.G."/>
        </authorList>
    </citation>
    <scope>NUCLEOTIDE SEQUENCE</scope>
    <source>
        <strain evidence="2">IMI 127659i</strain>
    </source>
</reference>
<dbReference type="Pfam" id="PF20150">
    <property type="entry name" value="2EXR"/>
    <property type="match status" value="1"/>
</dbReference>
<organism evidence="2 3">
    <name type="scientific">Fusarium xylarioides</name>
    <dbReference type="NCBI Taxonomy" id="221167"/>
    <lineage>
        <taxon>Eukaryota</taxon>
        <taxon>Fungi</taxon>
        <taxon>Dikarya</taxon>
        <taxon>Ascomycota</taxon>
        <taxon>Pezizomycotina</taxon>
        <taxon>Sordariomycetes</taxon>
        <taxon>Hypocreomycetidae</taxon>
        <taxon>Hypocreales</taxon>
        <taxon>Nectriaceae</taxon>
        <taxon>Fusarium</taxon>
        <taxon>Fusarium fujikuroi species complex</taxon>
    </lineage>
</organism>
<dbReference type="AlphaFoldDB" id="A0A9P7I7L4"/>
<evidence type="ECO:0000259" key="1">
    <source>
        <dbReference type="Pfam" id="PF20150"/>
    </source>
</evidence>
<protein>
    <recommendedName>
        <fullName evidence="1">2EXR domain-containing protein</fullName>
    </recommendedName>
</protein>
<dbReference type="OrthoDB" id="3561261at2759"/>
<comment type="caution">
    <text evidence="2">The sequence shown here is derived from an EMBL/GenBank/DDBJ whole genome shotgun (WGS) entry which is preliminary data.</text>
</comment>
<dbReference type="InterPro" id="IPR045518">
    <property type="entry name" value="2EXR"/>
</dbReference>
<accession>A0A9P7I7L4</accession>
<dbReference type="Proteomes" id="UP000750502">
    <property type="component" value="Unassembled WGS sequence"/>
</dbReference>
<evidence type="ECO:0000313" key="3">
    <source>
        <dbReference type="Proteomes" id="UP000750502"/>
    </source>
</evidence>
<dbReference type="PANTHER" id="PTHR35910:SF6">
    <property type="entry name" value="2EXR DOMAIN-CONTAINING PROTEIN"/>
    <property type="match status" value="1"/>
</dbReference>
<reference evidence="2" key="2">
    <citation type="submission" date="2020-10" db="EMBL/GenBank/DDBJ databases">
        <authorList>
            <person name="Peck L.D."/>
            <person name="Nowell R.W."/>
            <person name="Flood J."/>
            <person name="Ryan M.J."/>
            <person name="Barraclough T.G."/>
        </authorList>
    </citation>
    <scope>NUCLEOTIDE SEQUENCE</scope>
    <source>
        <strain evidence="2">IMI 127659i</strain>
    </source>
</reference>
<keyword evidence="3" id="KW-1185">Reference proteome</keyword>